<dbReference type="Proteomes" id="UP000567179">
    <property type="component" value="Unassembled WGS sequence"/>
</dbReference>
<feature type="compositionally biased region" description="Polar residues" evidence="1">
    <location>
        <begin position="13"/>
        <end position="26"/>
    </location>
</feature>
<gene>
    <name evidence="3" type="ORF">D9619_013204</name>
</gene>
<feature type="domain" description="Fungal-type protein kinase" evidence="2">
    <location>
        <begin position="171"/>
        <end position="226"/>
    </location>
</feature>
<comment type="caution">
    <text evidence="3">The sequence shown here is derived from an EMBL/GenBank/DDBJ whole genome shotgun (WGS) entry which is preliminary data.</text>
</comment>
<organism evidence="3 4">
    <name type="scientific">Psilocybe cf. subviscida</name>
    <dbReference type="NCBI Taxonomy" id="2480587"/>
    <lineage>
        <taxon>Eukaryota</taxon>
        <taxon>Fungi</taxon>
        <taxon>Dikarya</taxon>
        <taxon>Basidiomycota</taxon>
        <taxon>Agaricomycotina</taxon>
        <taxon>Agaricomycetes</taxon>
        <taxon>Agaricomycetidae</taxon>
        <taxon>Agaricales</taxon>
        <taxon>Agaricineae</taxon>
        <taxon>Strophariaceae</taxon>
        <taxon>Psilocybe</taxon>
    </lineage>
</organism>
<evidence type="ECO:0000313" key="4">
    <source>
        <dbReference type="Proteomes" id="UP000567179"/>
    </source>
</evidence>
<reference evidence="3 4" key="1">
    <citation type="journal article" date="2020" name="ISME J.">
        <title>Uncovering the hidden diversity of litter-decomposition mechanisms in mushroom-forming fungi.</title>
        <authorList>
            <person name="Floudas D."/>
            <person name="Bentzer J."/>
            <person name="Ahren D."/>
            <person name="Johansson T."/>
            <person name="Persson P."/>
            <person name="Tunlid A."/>
        </authorList>
    </citation>
    <scope>NUCLEOTIDE SEQUENCE [LARGE SCALE GENOMIC DNA]</scope>
    <source>
        <strain evidence="3 4">CBS 101986</strain>
    </source>
</reference>
<evidence type="ECO:0000259" key="2">
    <source>
        <dbReference type="Pfam" id="PF17667"/>
    </source>
</evidence>
<name>A0A8H5EZ96_9AGAR</name>
<sequence>MADEEGEGFGTNRLRTSQQTPQVRKISSSRRVEPEYLKWEAMSAAQDQELAECTFEDVKGLVEWAFPQDGLAFSVDATMSKLLEAKVLQLKKGKYSWSQLPSAIKKLGDNGSSETALMNFLQEVTTSLEPTTSDSSPPTTDARVWRTGRKTALQDGPSTARRYPDVCLVAKDAPLSWKTVLGMVQLKYLNRRHLSSTAFDQLKHDAFTAFSSQDSRRFYVGVTICG</sequence>
<evidence type="ECO:0000256" key="1">
    <source>
        <dbReference type="SAM" id="MobiDB-lite"/>
    </source>
</evidence>
<keyword evidence="4" id="KW-1185">Reference proteome</keyword>
<dbReference type="InterPro" id="IPR040976">
    <property type="entry name" value="Pkinase_fungal"/>
</dbReference>
<feature type="region of interest" description="Disordered" evidence="1">
    <location>
        <begin position="1"/>
        <end position="29"/>
    </location>
</feature>
<dbReference type="Pfam" id="PF17667">
    <property type="entry name" value="Pkinase_fungal"/>
    <property type="match status" value="1"/>
</dbReference>
<accession>A0A8H5EZ96</accession>
<protein>
    <recommendedName>
        <fullName evidence="2">Fungal-type protein kinase domain-containing protein</fullName>
    </recommendedName>
</protein>
<dbReference type="AlphaFoldDB" id="A0A8H5EZ96"/>
<proteinExistence type="predicted"/>
<dbReference type="OrthoDB" id="5584477at2759"/>
<evidence type="ECO:0000313" key="3">
    <source>
        <dbReference type="EMBL" id="KAF5317518.1"/>
    </source>
</evidence>
<dbReference type="EMBL" id="JAACJJ010000033">
    <property type="protein sequence ID" value="KAF5317518.1"/>
    <property type="molecule type" value="Genomic_DNA"/>
</dbReference>